<sequence>MRAPITPFNFSSRFAKESQSSIELEQCLRPKSYASLAHSKRSSRSSSYPSINRNLKNEGNLFNPSSSNFLSSSTFPNLFSTIADFIHALSVPPPLSLAFARIILGLLSSQVSNFAYASHNSMSCGQHSTTL</sequence>
<gene>
    <name evidence="1" type="ORF">Pyn_11877</name>
</gene>
<proteinExistence type="predicted"/>
<reference evidence="1 2" key="1">
    <citation type="submission" date="2018-02" db="EMBL/GenBank/DDBJ databases">
        <title>Draft genome of wild Prunus yedoensis var. nudiflora.</title>
        <authorList>
            <person name="Baek S."/>
            <person name="Kim J.-H."/>
            <person name="Choi K."/>
            <person name="Kim G.-B."/>
            <person name="Cho A."/>
            <person name="Jang H."/>
            <person name="Shin C.-H."/>
            <person name="Yu H.-J."/>
            <person name="Mun J.-H."/>
        </authorList>
    </citation>
    <scope>NUCLEOTIDE SEQUENCE [LARGE SCALE GENOMIC DNA]</scope>
    <source>
        <strain evidence="2">cv. Jeju island</strain>
        <tissue evidence="1">Leaf</tissue>
    </source>
</reference>
<protein>
    <submittedName>
        <fullName evidence="1">Uncharacterized protein</fullName>
    </submittedName>
</protein>
<evidence type="ECO:0000313" key="1">
    <source>
        <dbReference type="EMBL" id="PQQ02094.1"/>
    </source>
</evidence>
<dbReference type="AlphaFoldDB" id="A0A314YDF3"/>
<keyword evidence="2" id="KW-1185">Reference proteome</keyword>
<name>A0A314YDF3_PRUYE</name>
<organism evidence="1 2">
    <name type="scientific">Prunus yedoensis var. nudiflora</name>
    <dbReference type="NCBI Taxonomy" id="2094558"/>
    <lineage>
        <taxon>Eukaryota</taxon>
        <taxon>Viridiplantae</taxon>
        <taxon>Streptophyta</taxon>
        <taxon>Embryophyta</taxon>
        <taxon>Tracheophyta</taxon>
        <taxon>Spermatophyta</taxon>
        <taxon>Magnoliopsida</taxon>
        <taxon>eudicotyledons</taxon>
        <taxon>Gunneridae</taxon>
        <taxon>Pentapetalae</taxon>
        <taxon>rosids</taxon>
        <taxon>fabids</taxon>
        <taxon>Rosales</taxon>
        <taxon>Rosaceae</taxon>
        <taxon>Amygdaloideae</taxon>
        <taxon>Amygdaleae</taxon>
        <taxon>Prunus</taxon>
    </lineage>
</organism>
<comment type="caution">
    <text evidence="1">The sequence shown here is derived from an EMBL/GenBank/DDBJ whole genome shotgun (WGS) entry which is preliminary data.</text>
</comment>
<evidence type="ECO:0000313" key="2">
    <source>
        <dbReference type="Proteomes" id="UP000250321"/>
    </source>
</evidence>
<dbReference type="Proteomes" id="UP000250321">
    <property type="component" value="Unassembled WGS sequence"/>
</dbReference>
<accession>A0A314YDF3</accession>
<dbReference type="EMBL" id="PJQY01001501">
    <property type="protein sequence ID" value="PQQ02094.1"/>
    <property type="molecule type" value="Genomic_DNA"/>
</dbReference>